<evidence type="ECO:0000313" key="2">
    <source>
        <dbReference type="EMBL" id="CRL07132.1"/>
    </source>
</evidence>
<accession>A0A1J1J5S8</accession>
<dbReference type="AlphaFoldDB" id="A0A1J1J5S8"/>
<reference evidence="2 3" key="1">
    <citation type="submission" date="2015-04" db="EMBL/GenBank/DDBJ databases">
        <authorList>
            <person name="Syromyatnikov M.Y."/>
            <person name="Popov V.N."/>
        </authorList>
    </citation>
    <scope>NUCLEOTIDE SEQUENCE [LARGE SCALE GENOMIC DNA]</scope>
</reference>
<gene>
    <name evidence="2" type="ORF">CLUMA_CG020127</name>
</gene>
<feature type="region of interest" description="Disordered" evidence="1">
    <location>
        <begin position="97"/>
        <end position="116"/>
    </location>
</feature>
<dbReference type="Proteomes" id="UP000183832">
    <property type="component" value="Unassembled WGS sequence"/>
</dbReference>
<organism evidence="2 3">
    <name type="scientific">Clunio marinus</name>
    <dbReference type="NCBI Taxonomy" id="568069"/>
    <lineage>
        <taxon>Eukaryota</taxon>
        <taxon>Metazoa</taxon>
        <taxon>Ecdysozoa</taxon>
        <taxon>Arthropoda</taxon>
        <taxon>Hexapoda</taxon>
        <taxon>Insecta</taxon>
        <taxon>Pterygota</taxon>
        <taxon>Neoptera</taxon>
        <taxon>Endopterygota</taxon>
        <taxon>Diptera</taxon>
        <taxon>Nematocera</taxon>
        <taxon>Chironomoidea</taxon>
        <taxon>Chironomidae</taxon>
        <taxon>Clunio</taxon>
    </lineage>
</organism>
<sequence>MTRELQKFFAAIKVRKTESDLLYMALFIDFRRQTLVFWVLDSSTKCIGFLFSAMTTHSQNWLGLQVAADSGEESTKSWNCCNKHHSANENWRIVKQKKKKQLKPTSMKTFEKNQIA</sequence>
<evidence type="ECO:0000313" key="3">
    <source>
        <dbReference type="Proteomes" id="UP000183832"/>
    </source>
</evidence>
<protein>
    <submittedName>
        <fullName evidence="2">CLUMA_CG020127, isoform A</fullName>
    </submittedName>
</protein>
<keyword evidence="3" id="KW-1185">Reference proteome</keyword>
<name>A0A1J1J5S8_9DIPT</name>
<dbReference type="EMBL" id="CVRI01000070">
    <property type="protein sequence ID" value="CRL07132.1"/>
    <property type="molecule type" value="Genomic_DNA"/>
</dbReference>
<proteinExistence type="predicted"/>
<evidence type="ECO:0000256" key="1">
    <source>
        <dbReference type="SAM" id="MobiDB-lite"/>
    </source>
</evidence>